<dbReference type="EMBL" id="CAFAAN010000004">
    <property type="protein sequence ID" value="CAB4800116.1"/>
    <property type="molecule type" value="Genomic_DNA"/>
</dbReference>
<evidence type="ECO:0000313" key="11">
    <source>
        <dbReference type="EMBL" id="CAB5070250.1"/>
    </source>
</evidence>
<dbReference type="EMBL" id="CAFBPO010000002">
    <property type="protein sequence ID" value="CAB5011560.1"/>
    <property type="molecule type" value="Genomic_DNA"/>
</dbReference>
<evidence type="ECO:0000313" key="9">
    <source>
        <dbReference type="EMBL" id="CAB4982609.1"/>
    </source>
</evidence>
<evidence type="ECO:0000313" key="8">
    <source>
        <dbReference type="EMBL" id="CAB4946751.1"/>
    </source>
</evidence>
<protein>
    <submittedName>
        <fullName evidence="3">Unannotated protein</fullName>
    </submittedName>
</protein>
<dbReference type="EMBL" id="CAEZUM010000056">
    <property type="protein sequence ID" value="CAB4603054.1"/>
    <property type="molecule type" value="Genomic_DNA"/>
</dbReference>
<dbReference type="EMBL" id="CAFBOO010000003">
    <property type="protein sequence ID" value="CAB4982609.1"/>
    <property type="molecule type" value="Genomic_DNA"/>
</dbReference>
<gene>
    <name evidence="2" type="ORF">UFOPK1824_00864</name>
    <name evidence="3" type="ORF">UFOPK2340_00901</name>
    <name evidence="4" type="ORF">UFOPK2772_00043</name>
    <name evidence="5" type="ORF">UFOPK2850_00026</name>
    <name evidence="6" type="ORF">UFOPK3027_00594</name>
    <name evidence="7" type="ORF">UFOPK3256_00818</name>
    <name evidence="8" type="ORF">UFOPK3827_00278</name>
    <name evidence="9" type="ORF">UFOPK3982_00517</name>
    <name evidence="10" type="ORF">UFOPK4120_00278</name>
    <name evidence="11" type="ORF">UFOPK4404_00278</name>
</gene>
<evidence type="ECO:0000256" key="1">
    <source>
        <dbReference type="SAM" id="MobiDB-lite"/>
    </source>
</evidence>
<name>A0A6J6MVL0_9ZZZZ</name>
<evidence type="ECO:0000313" key="3">
    <source>
        <dbReference type="EMBL" id="CAB4677906.1"/>
    </source>
</evidence>
<reference evidence="3" key="1">
    <citation type="submission" date="2020-05" db="EMBL/GenBank/DDBJ databases">
        <authorList>
            <person name="Chiriac C."/>
            <person name="Salcher M."/>
            <person name="Ghai R."/>
            <person name="Kavagutti S V."/>
        </authorList>
    </citation>
    <scope>NUCLEOTIDE SEQUENCE</scope>
</reference>
<evidence type="ECO:0000313" key="6">
    <source>
        <dbReference type="EMBL" id="CAB4800116.1"/>
    </source>
</evidence>
<sequence length="150" mass="16303">MARGKGWNMKRKLLIAILALILATSFLATPAIADTKPPAPAEANDAKAIYKLAQDKFLSDFRVYEDKRRAINQSFKEAIDKALSDARSLSVSGQSQMQKRQNMNSRQTAIIAATAIRDAAIDLLGLPPIAPTPPAKAPKLEKPKKPKPAN</sequence>
<evidence type="ECO:0000313" key="5">
    <source>
        <dbReference type="EMBL" id="CAB4745008.1"/>
    </source>
</evidence>
<dbReference type="EMBL" id="CAEZXC010000048">
    <property type="protein sequence ID" value="CAB4677906.1"/>
    <property type="molecule type" value="Genomic_DNA"/>
</dbReference>
<dbReference type="AlphaFoldDB" id="A0A6J6MVL0"/>
<evidence type="ECO:0000313" key="7">
    <source>
        <dbReference type="EMBL" id="CAB4842341.1"/>
    </source>
</evidence>
<organism evidence="3">
    <name type="scientific">freshwater metagenome</name>
    <dbReference type="NCBI Taxonomy" id="449393"/>
    <lineage>
        <taxon>unclassified sequences</taxon>
        <taxon>metagenomes</taxon>
        <taxon>ecological metagenomes</taxon>
    </lineage>
</organism>
<proteinExistence type="predicted"/>
<dbReference type="EMBL" id="CAFAZW010000010">
    <property type="protein sequence ID" value="CAB4842341.1"/>
    <property type="molecule type" value="Genomic_DNA"/>
</dbReference>
<dbReference type="EMBL" id="CAEZZH010000001">
    <property type="protein sequence ID" value="CAB4745008.1"/>
    <property type="molecule type" value="Genomic_DNA"/>
</dbReference>
<dbReference type="EMBL" id="CAFBNM010000002">
    <property type="protein sequence ID" value="CAB4946751.1"/>
    <property type="molecule type" value="Genomic_DNA"/>
</dbReference>
<accession>A0A6J6MVL0</accession>
<dbReference type="EMBL" id="CAEZYT010000001">
    <property type="protein sequence ID" value="CAB4726467.1"/>
    <property type="molecule type" value="Genomic_DNA"/>
</dbReference>
<feature type="region of interest" description="Disordered" evidence="1">
    <location>
        <begin position="127"/>
        <end position="150"/>
    </location>
</feature>
<dbReference type="EMBL" id="CAFBQY010000002">
    <property type="protein sequence ID" value="CAB5070250.1"/>
    <property type="molecule type" value="Genomic_DNA"/>
</dbReference>
<evidence type="ECO:0000313" key="4">
    <source>
        <dbReference type="EMBL" id="CAB4726467.1"/>
    </source>
</evidence>
<evidence type="ECO:0000313" key="2">
    <source>
        <dbReference type="EMBL" id="CAB4603054.1"/>
    </source>
</evidence>
<evidence type="ECO:0000313" key="10">
    <source>
        <dbReference type="EMBL" id="CAB5011560.1"/>
    </source>
</evidence>